<organism evidence="6 7">
    <name type="scientific">Myotis myotis</name>
    <name type="common">Greater mouse-eared bat</name>
    <name type="synonym">Vespertilio myotis</name>
    <dbReference type="NCBI Taxonomy" id="51298"/>
    <lineage>
        <taxon>Eukaryota</taxon>
        <taxon>Metazoa</taxon>
        <taxon>Chordata</taxon>
        <taxon>Craniata</taxon>
        <taxon>Vertebrata</taxon>
        <taxon>Euteleostomi</taxon>
        <taxon>Mammalia</taxon>
        <taxon>Eutheria</taxon>
        <taxon>Laurasiatheria</taxon>
        <taxon>Chiroptera</taxon>
        <taxon>Yangochiroptera</taxon>
        <taxon>Vespertilionidae</taxon>
        <taxon>Myotis</taxon>
    </lineage>
</organism>
<evidence type="ECO:0000313" key="7">
    <source>
        <dbReference type="Proteomes" id="UP000527355"/>
    </source>
</evidence>
<dbReference type="Pfam" id="PF15625">
    <property type="entry name" value="CC2D2AN-C2"/>
    <property type="match status" value="1"/>
</dbReference>
<dbReference type="PANTHER" id="PTHR20837">
    <property type="entry name" value="CENTROSOMAL PROTEIN-RELATED"/>
    <property type="match status" value="1"/>
</dbReference>
<dbReference type="EMBL" id="JABWUV010000015">
    <property type="protein sequence ID" value="KAF6303525.1"/>
    <property type="molecule type" value="Genomic_DNA"/>
</dbReference>
<keyword evidence="7" id="KW-1185">Reference proteome</keyword>
<dbReference type="InterPro" id="IPR041510">
    <property type="entry name" value="DUF5523"/>
</dbReference>
<feature type="domain" description="CEP76/DRC7 peptidase-like" evidence="5">
    <location>
        <begin position="1037"/>
        <end position="1153"/>
    </location>
</feature>
<dbReference type="Pfam" id="PF17661">
    <property type="entry name" value="DUF5523"/>
    <property type="match status" value="1"/>
</dbReference>
<name>A0A7J7TSG5_MYOMY</name>
<proteinExistence type="predicted"/>
<evidence type="ECO:0000259" key="5">
    <source>
        <dbReference type="Pfam" id="PF24656"/>
    </source>
</evidence>
<accession>A0A7J7TSG5</accession>
<feature type="domain" description="Centrosomal protein of 76 kDa C-terminal" evidence="4">
    <location>
        <begin position="1181"/>
        <end position="1302"/>
    </location>
</feature>
<evidence type="ECO:0000259" key="2">
    <source>
        <dbReference type="Pfam" id="PF15625"/>
    </source>
</evidence>
<dbReference type="GO" id="GO:1905515">
    <property type="term" value="P:non-motile cilium assembly"/>
    <property type="evidence" value="ECO:0007669"/>
    <property type="project" value="TreeGrafter"/>
</dbReference>
<dbReference type="InterPro" id="IPR052434">
    <property type="entry name" value="Tectonic-like_complex_comp"/>
</dbReference>
<dbReference type="InterPro" id="IPR028928">
    <property type="entry name" value="CC2D2AN-C2"/>
</dbReference>
<dbReference type="Pfam" id="PF24652">
    <property type="entry name" value="CEP76_C"/>
    <property type="match status" value="1"/>
</dbReference>
<reference evidence="6 7" key="1">
    <citation type="journal article" date="2020" name="Nature">
        <title>Six reference-quality genomes reveal evolution of bat adaptations.</title>
        <authorList>
            <person name="Jebb D."/>
            <person name="Huang Z."/>
            <person name="Pippel M."/>
            <person name="Hughes G.M."/>
            <person name="Lavrichenko K."/>
            <person name="Devanna P."/>
            <person name="Winkler S."/>
            <person name="Jermiin L.S."/>
            <person name="Skirmuntt E.C."/>
            <person name="Katzourakis A."/>
            <person name="Burkitt-Gray L."/>
            <person name="Ray D.A."/>
            <person name="Sullivan K.A.M."/>
            <person name="Roscito J.G."/>
            <person name="Kirilenko B.M."/>
            <person name="Davalos L.M."/>
            <person name="Corthals A.P."/>
            <person name="Power M.L."/>
            <person name="Jones G."/>
            <person name="Ransome R.D."/>
            <person name="Dechmann D.K.N."/>
            <person name="Locatelli A.G."/>
            <person name="Puechmaille S.J."/>
            <person name="Fedrigo O."/>
            <person name="Jarvis E.D."/>
            <person name="Hiller M."/>
            <person name="Vernes S.C."/>
            <person name="Myers E.W."/>
            <person name="Teeling E.C."/>
        </authorList>
    </citation>
    <scope>NUCLEOTIDE SEQUENCE [LARGE SCALE GENOMIC DNA]</scope>
    <source>
        <strain evidence="6">MMyoMyo1</strain>
        <tissue evidence="6">Flight muscle</tissue>
    </source>
</reference>
<evidence type="ECO:0000313" key="6">
    <source>
        <dbReference type="EMBL" id="KAF6303525.1"/>
    </source>
</evidence>
<dbReference type="GO" id="GO:0035869">
    <property type="term" value="C:ciliary transition zone"/>
    <property type="evidence" value="ECO:0007669"/>
    <property type="project" value="TreeGrafter"/>
</dbReference>
<dbReference type="VEuPathDB" id="HostDB:GeneID_118669924"/>
<feature type="domain" description="CC2D2A N-terminal C2" evidence="2">
    <location>
        <begin position="472"/>
        <end position="640"/>
    </location>
</feature>
<dbReference type="PANTHER" id="PTHR20837:SF2">
    <property type="entry name" value="PROTEIN CC2D2B"/>
    <property type="match status" value="1"/>
</dbReference>
<dbReference type="Proteomes" id="UP000527355">
    <property type="component" value="Unassembled WGS sequence"/>
</dbReference>
<dbReference type="InterPro" id="IPR056290">
    <property type="entry name" value="CEPT76/DRC7_peptidase-like_dom"/>
</dbReference>
<evidence type="ECO:0000259" key="3">
    <source>
        <dbReference type="Pfam" id="PF17661"/>
    </source>
</evidence>
<dbReference type="Pfam" id="PF24656">
    <property type="entry name" value="CEPT76_peptidase"/>
    <property type="match status" value="1"/>
</dbReference>
<gene>
    <name evidence="6" type="ORF">mMyoMyo1_002161</name>
</gene>
<dbReference type="GO" id="GO:1904491">
    <property type="term" value="P:protein localization to ciliary transition zone"/>
    <property type="evidence" value="ECO:0007669"/>
    <property type="project" value="TreeGrafter"/>
</dbReference>
<feature type="region of interest" description="Disordered" evidence="1">
    <location>
        <begin position="1"/>
        <end position="21"/>
    </location>
</feature>
<evidence type="ECO:0000256" key="1">
    <source>
        <dbReference type="SAM" id="MobiDB-lite"/>
    </source>
</evidence>
<feature type="compositionally biased region" description="Basic and acidic residues" evidence="1">
    <location>
        <begin position="7"/>
        <end position="16"/>
    </location>
</feature>
<protein>
    <submittedName>
        <fullName evidence="6">Coiled-coil and C2 domain containing 2B</fullName>
    </submittedName>
</protein>
<dbReference type="VEuPathDB" id="HostDB:LOC118670311"/>
<feature type="domain" description="DUF5523" evidence="3">
    <location>
        <begin position="24"/>
        <end position="265"/>
    </location>
</feature>
<sequence length="1308" mass="152222">MKKISKRKQDIKKMSEETDNIAVEENVDKHLQKGLDAEEENKNTIEMFRSKVREKLKNAKINQSEKSSTHLLIDNKINHWSKTEVSLEAGLSFFTLNGGEGSALGQSSEQRLVNDSYPKHLSLGDNLQDFAESHDKEYMEEVIFPDLLEVKAAEYEDDQEQIKRQQINIFVPSSSSVVSQRKLPKDMMPRILEDEGFYIQRKPKIYKKTCNKMENRLLQLEEGMCWFEESAEIMSLPSPISQSWKFRLNISKESLNPALKTIYRKAVKSDLESSIRTKMEGQGKMYQLDLNIVGLQFSHHPVFNQEQVLCARLLQLYECFQDRQQQNLSQLLLEKLKALTHATKLLNDDLEMSQLTGKSLQDYYWQISNTKQLYDLEREKDFSLLQSILRTWKQIKSLRQQQGFISTPIKLQFQRIKINRFDEQNQGEMSEMSETEKKTEGKAYNSGGNEESLLYLASALEETDIEGIKPITLMPQLSFAEELTNLSKCSLHEQKRRAKIQKLKYFIKILYNDKQVSCTSISPLQFDFKVMFQQIFNIQLIYWPETICLEVYEINKRTNLLAKLYVPLPNNTELKSKTALEYVEFSSDELVMPEYGEVGSNVPFLLEGNETEELCLFTSGKLSYSLSWALDENGIPLTPMSQSLRSAYCSVLRNVDARGDPGIPWLINTQKLFEWANEVRIDPNNPEYSDLMEFIMYMKHKGKDIPKYFRLEQLQEESSFVSEEEMKKSKRFRLLQLRNAGQLGIFPLQQIPLYDREIPDSAFQEYESQVEKDMSFSDVNSITAQRISSVNFLKKMRKMVMKRIVKVSKFNLSDIVADYEEIVSTSQLTHAICKLVERQRKLKPQRKERKKVAAQTICDGDIKILVRILRAYNIPSRKTTVHSSPGQDYSFSSLSKIKDNIYINIFDEMIFEKHEDHCFRSCSGHSYVRKNWLGSIVFPFSALLQQSEFSDQVDVLERAHIFAKNCKALFPNRRITTTVFSHDGIQILVTRYIKALNPPQQLLDIFLRDSNATLDLIAHFVSLIPLMPDLDENDGFDIWMTSERCISLAIGNKEEHAILLCNFFLYFGKKALVLLGTSILEGRVAYVLTHETDEYLLWNPLTGQCHRQFDPFCPLQSVDCLFDDGNVWFNIQQNSTPMAVYFDYSKESFWKQLLPKNLQGTQVQSIQPEEIIYSDTNKSMVDDLKNRIERTLKCKIMEWRPKQPTRWNRQCTSILRHILPKLELGTERFVSSEEESEFERLLQFYWIAGFPIQMPYTNVQTVIDAMYQTGIHSSEFPQTEFALAVYIHPYPNNILSVWVYLASLTRRQ</sequence>
<comment type="caution">
    <text evidence="6">The sequence shown here is derived from an EMBL/GenBank/DDBJ whole genome shotgun (WGS) entry which is preliminary data.</text>
</comment>
<evidence type="ECO:0000259" key="4">
    <source>
        <dbReference type="Pfam" id="PF24652"/>
    </source>
</evidence>
<dbReference type="InterPro" id="IPR056288">
    <property type="entry name" value="CEP76_C"/>
</dbReference>